<evidence type="ECO:0000313" key="2">
    <source>
        <dbReference type="EMBL" id="MPC19124.1"/>
    </source>
</evidence>
<gene>
    <name evidence="2" type="ORF">E2C01_012031</name>
</gene>
<dbReference type="Proteomes" id="UP000324222">
    <property type="component" value="Unassembled WGS sequence"/>
</dbReference>
<accession>A0A5B7DCY3</accession>
<comment type="caution">
    <text evidence="2">The sequence shown here is derived from an EMBL/GenBank/DDBJ whole genome shotgun (WGS) entry which is preliminary data.</text>
</comment>
<evidence type="ECO:0000313" key="3">
    <source>
        <dbReference type="Proteomes" id="UP000324222"/>
    </source>
</evidence>
<feature type="region of interest" description="Disordered" evidence="1">
    <location>
        <begin position="33"/>
        <end position="59"/>
    </location>
</feature>
<evidence type="ECO:0000256" key="1">
    <source>
        <dbReference type="SAM" id="MobiDB-lite"/>
    </source>
</evidence>
<dbReference type="AlphaFoldDB" id="A0A5B7DCY3"/>
<organism evidence="2 3">
    <name type="scientific">Portunus trituberculatus</name>
    <name type="common">Swimming crab</name>
    <name type="synonym">Neptunus trituberculatus</name>
    <dbReference type="NCBI Taxonomy" id="210409"/>
    <lineage>
        <taxon>Eukaryota</taxon>
        <taxon>Metazoa</taxon>
        <taxon>Ecdysozoa</taxon>
        <taxon>Arthropoda</taxon>
        <taxon>Crustacea</taxon>
        <taxon>Multicrustacea</taxon>
        <taxon>Malacostraca</taxon>
        <taxon>Eumalacostraca</taxon>
        <taxon>Eucarida</taxon>
        <taxon>Decapoda</taxon>
        <taxon>Pleocyemata</taxon>
        <taxon>Brachyura</taxon>
        <taxon>Eubrachyura</taxon>
        <taxon>Portunoidea</taxon>
        <taxon>Portunidae</taxon>
        <taxon>Portuninae</taxon>
        <taxon>Portunus</taxon>
    </lineage>
</organism>
<sequence>MCGVLWRSIKAFCKFKHRWKEFSTLGALPQEMNESIGPEGGNVTACPAPSSGGDSKNIT</sequence>
<protein>
    <submittedName>
        <fullName evidence="2">Uncharacterized protein</fullName>
    </submittedName>
</protein>
<proteinExistence type="predicted"/>
<keyword evidence="3" id="KW-1185">Reference proteome</keyword>
<reference evidence="2 3" key="1">
    <citation type="submission" date="2019-05" db="EMBL/GenBank/DDBJ databases">
        <title>Another draft genome of Portunus trituberculatus and its Hox gene families provides insights of decapod evolution.</title>
        <authorList>
            <person name="Jeong J.-H."/>
            <person name="Song I."/>
            <person name="Kim S."/>
            <person name="Choi T."/>
            <person name="Kim D."/>
            <person name="Ryu S."/>
            <person name="Kim W."/>
        </authorList>
    </citation>
    <scope>NUCLEOTIDE SEQUENCE [LARGE SCALE GENOMIC DNA]</scope>
    <source>
        <tissue evidence="2">Muscle</tissue>
    </source>
</reference>
<dbReference type="EMBL" id="VSRR010000741">
    <property type="protein sequence ID" value="MPC19124.1"/>
    <property type="molecule type" value="Genomic_DNA"/>
</dbReference>
<name>A0A5B7DCY3_PORTR</name>